<evidence type="ECO:0000259" key="5">
    <source>
        <dbReference type="PROSITE" id="PS51194"/>
    </source>
</evidence>
<evidence type="ECO:0000313" key="7">
    <source>
        <dbReference type="Proteomes" id="UP000192997"/>
    </source>
</evidence>
<dbReference type="PROSITE" id="PS51192">
    <property type="entry name" value="HELICASE_ATP_BIND_1"/>
    <property type="match status" value="1"/>
</dbReference>
<dbReference type="SUPFAM" id="SSF52540">
    <property type="entry name" value="P-loop containing nucleoside triphosphate hydrolases"/>
    <property type="match status" value="2"/>
</dbReference>
<dbReference type="GO" id="GO:0005524">
    <property type="term" value="F:ATP binding"/>
    <property type="evidence" value="ECO:0007669"/>
    <property type="project" value="UniProtKB-KW"/>
</dbReference>
<feature type="coiled-coil region" evidence="3">
    <location>
        <begin position="1190"/>
        <end position="1241"/>
    </location>
</feature>
<evidence type="ECO:0000259" key="4">
    <source>
        <dbReference type="PROSITE" id="PS51192"/>
    </source>
</evidence>
<gene>
    <name evidence="6" type="ORF">B7O87_13090</name>
</gene>
<protein>
    <submittedName>
        <fullName evidence="6">DEAD/DEAH box helicase</fullName>
    </submittedName>
</protein>
<dbReference type="InterPro" id="IPR052511">
    <property type="entry name" value="ATP-dep_Helicase"/>
</dbReference>
<evidence type="ECO:0000256" key="2">
    <source>
        <dbReference type="ARBA" id="ARBA00022840"/>
    </source>
</evidence>
<evidence type="ECO:0000256" key="3">
    <source>
        <dbReference type="SAM" id="Coils"/>
    </source>
</evidence>
<feature type="domain" description="Helicase C-terminal" evidence="5">
    <location>
        <begin position="926"/>
        <end position="1077"/>
    </location>
</feature>
<dbReference type="Proteomes" id="UP000192997">
    <property type="component" value="Unassembled WGS sequence"/>
</dbReference>
<dbReference type="GO" id="GO:0016887">
    <property type="term" value="F:ATP hydrolysis activity"/>
    <property type="evidence" value="ECO:0007669"/>
    <property type="project" value="TreeGrafter"/>
</dbReference>
<dbReference type="PANTHER" id="PTHR47962:SF5">
    <property type="entry name" value="ATP-DEPENDENT HELICASE LHR-RELATED"/>
    <property type="match status" value="1"/>
</dbReference>
<keyword evidence="3" id="KW-0175">Coiled coil</keyword>
<dbReference type="InterPro" id="IPR027417">
    <property type="entry name" value="P-loop_NTPase"/>
</dbReference>
<dbReference type="EMBL" id="NBYN01000058">
    <property type="protein sequence ID" value="OSO89156.1"/>
    <property type="molecule type" value="Genomic_DNA"/>
</dbReference>
<dbReference type="PROSITE" id="PS51194">
    <property type="entry name" value="HELICASE_CTER"/>
    <property type="match status" value="1"/>
</dbReference>
<comment type="caution">
    <text evidence="6">The sequence shown here is derived from an EMBL/GenBank/DDBJ whole genome shotgun (WGS) entry which is preliminary data.</text>
</comment>
<dbReference type="InterPro" id="IPR001650">
    <property type="entry name" value="Helicase_C-like"/>
</dbReference>
<dbReference type="SMART" id="SM00490">
    <property type="entry name" value="HELICc"/>
    <property type="match status" value="1"/>
</dbReference>
<dbReference type="PANTHER" id="PTHR47962">
    <property type="entry name" value="ATP-DEPENDENT HELICASE LHR-RELATED-RELATED"/>
    <property type="match status" value="1"/>
</dbReference>
<dbReference type="InterPro" id="IPR011545">
    <property type="entry name" value="DEAD/DEAH_box_helicase_dom"/>
</dbReference>
<evidence type="ECO:0000313" key="6">
    <source>
        <dbReference type="EMBL" id="OSO89156.1"/>
    </source>
</evidence>
<keyword evidence="2" id="KW-0067">ATP-binding</keyword>
<dbReference type="Gene3D" id="3.40.960.10">
    <property type="entry name" value="VSR Endonuclease"/>
    <property type="match status" value="1"/>
</dbReference>
<keyword evidence="6" id="KW-0378">Hydrolase</keyword>
<evidence type="ECO:0000256" key="1">
    <source>
        <dbReference type="ARBA" id="ARBA00022741"/>
    </source>
</evidence>
<dbReference type="SMART" id="SM00487">
    <property type="entry name" value="DEXDc"/>
    <property type="match status" value="1"/>
</dbReference>
<reference evidence="7" key="1">
    <citation type="submission" date="2017-04" db="EMBL/GenBank/DDBJ databases">
        <authorList>
            <person name="Abreu V.A."/>
            <person name="Popin R.V."/>
            <person name="Rigonato J."/>
            <person name="Andreote A.P."/>
            <person name="Schaker P.C."/>
            <person name="Hoff-Risseti C."/>
            <person name="Alvarenga D.O."/>
            <person name="Varani A.M."/>
            <person name="Fiore M.F."/>
        </authorList>
    </citation>
    <scope>NUCLEOTIDE SEQUENCE [LARGE SCALE GENOMIC DNA]</scope>
    <source>
        <strain evidence="7">CENA303</strain>
    </source>
</reference>
<dbReference type="Pfam" id="PF09369">
    <property type="entry name" value="MZB"/>
    <property type="match status" value="1"/>
</dbReference>
<accession>A0A1X4G3P8</accession>
<dbReference type="InterPro" id="IPR014001">
    <property type="entry name" value="Helicase_ATP-bd"/>
</dbReference>
<keyword evidence="6" id="KW-0347">Helicase</keyword>
<dbReference type="Pfam" id="PF00271">
    <property type="entry name" value="Helicase_C"/>
    <property type="match status" value="1"/>
</dbReference>
<proteinExistence type="predicted"/>
<sequence>MKSMNHPHYFPNFLDIFQFRQEIVDDYHRYIKSFLKIQDQRVEEFVNQELTSGKFWNSPLLQLNPQYTPGATVVELVDKGLLHPECIAYFSKNNQPFHFHFHQKRAFEVAQTCQSYVLTTGTGSGKSMTYIVPIFNDLLHNPEIKGVRAILVYPMNALINSQEEELNKFLANVPNSPIRIAKYTGQESLQTKNEIQNNPPHILLTNYVMLELMLSRTHEEKLVSSPHLKFLVLDELHTYRGRQGADVAILIRKLRQRCGQDLLYIGTSATMSTENSLVSRRQVVANVASKIFGKQILQQNVITESLQRSIVRHKPTVEELRTSIIEGLSETSQQTIEEFKAHPLSYWMETTFGLDEVLEHTLEWGKEEDKQENKRHVLVRRTPITLEAGAKLLADETQIPQETCLDIIQEMFLWGSRVKGLTFRLHQFISQAGNVYSTIENPEYRVLTLDGQYSTTENRLLFPLVFCRECGQDYYLVNYLPNEGIFPRSFDDEVSEDPKISGYLVLNRPNLWHDPQDREKLPDSWFKETKRRGREIKKDYERFVPQSLQILPSGKIGSLLEGNTCWFVPHPFRFCLHCGTFHSGHKNEFSKLSSLSSEGRSTATTLLCLSTVTRLKSIFKGEKAKAAKILSFTDNRQDASLQAGHFNDFVQTSFLRGALLGALQAEGELRHGSLVSAVIKQMNLSQGDYAKEVVEFDNGRRRNENAFAQLIEYRLYQDLRRGWRIVQPNLEQCGLLEIEYDGLEEACRNKEVWQKHSHVVLLEASFSERYKACVVLLDLLRRELAMDAILLQRDKQDSLVRNVNQAIKDPWAFESDEKLKMARWAVLNKTGDSTSKQTNYETRVKLTAYSKLGKFLRSCDNWSGRSTDLCESEYNDLIRCLILALINVGILTKKSKANSNSDLTPLEIQLRVDCLIWKSAQKAEIPVDILSFKGLKDTEPNKITVNSFFQNFYQNHAREIQTIEGREHTGQVSSQVRQEREEKFRQGILGSLFCSPTMELGIDISDLSVVHLRNVPPNPANYAQRSGRAGRSGQEALVITYVSNSSGHDQYFFHRQSQMVSGIVAPPKIELGNEDLIKSHIYSIWLAHTGVYLGDFMTKILELGDKDYPLRDDIIERINLRKTVSEFNNHDRKSGDEFRQVSKFESCVKACEEILADEFCQEDLRQTNWYIKDWVEGIIENAPSAFNQHCERWRKLYQSAKAQLEEATKKRDKYLQGKTEADDYERQEKEAKRQMELLIGENSRNNQQNEFYPYRYFAAEGFLPGFNFPRLPVRAFINNQQGGEFISRLRSVALREFAPRNIIYHEGDKFMISRSKILGGIENQYQRATVCFNCGYIYNIDTKDWCENCERDIKAYSDKNERAKVNQILSMDTVYTQKKQRITCDEEERLKYGYNITTHFCYSEGNKKTVIIKTKEGKNLLKLTYGATATISRINRGSAKKKDQGFCLDTQTGKWISNENEENKEEIGKNSTTTKSDIFLMVNITCNILIIELIKEAEESKIDTIDQGKSENREDTETIMTSLQYALERGIQEHYNLEPNELDSEKLGNGKYLLFWEAAEGGAGVLSQILQDKQHLNKIAEKALDICHFYEPKEDCVYACYQCLLSYRNQNEHNLINRHLIKEMLEEIKESYLEREREMDREKEFETLYLQTDRRSELEREVIKEIYERGYRMPDAAQFLIPGTDCEADFVYIDKIAIFCDGSVHDTEEQKREDKRKREKVRRETKYQVLVLKYNEEWRENIKKLAHL</sequence>
<dbReference type="Pfam" id="PF00270">
    <property type="entry name" value="DEAD"/>
    <property type="match status" value="1"/>
</dbReference>
<dbReference type="GO" id="GO:0003677">
    <property type="term" value="F:DNA binding"/>
    <property type="evidence" value="ECO:0007669"/>
    <property type="project" value="TreeGrafter"/>
</dbReference>
<feature type="domain" description="Helicase ATP-binding" evidence="4">
    <location>
        <begin position="107"/>
        <end position="289"/>
    </location>
</feature>
<dbReference type="Gene3D" id="3.40.50.300">
    <property type="entry name" value="P-loop containing nucleotide triphosphate hydrolases"/>
    <property type="match status" value="2"/>
</dbReference>
<dbReference type="GO" id="GO:0004386">
    <property type="term" value="F:helicase activity"/>
    <property type="evidence" value="ECO:0007669"/>
    <property type="project" value="UniProtKB-KW"/>
</dbReference>
<organism evidence="6 7">
    <name type="scientific">Cylindrospermopsis raciborskii CENA303</name>
    <dbReference type="NCBI Taxonomy" id="1170769"/>
    <lineage>
        <taxon>Bacteria</taxon>
        <taxon>Bacillati</taxon>
        <taxon>Cyanobacteriota</taxon>
        <taxon>Cyanophyceae</taxon>
        <taxon>Nostocales</taxon>
        <taxon>Aphanizomenonaceae</taxon>
        <taxon>Cylindrospermopsis</taxon>
    </lineage>
</organism>
<name>A0A1X4G3P8_9CYAN</name>
<keyword evidence="1" id="KW-0547">Nucleotide-binding</keyword>
<dbReference type="InterPro" id="IPR018973">
    <property type="entry name" value="MZB"/>
</dbReference>